<dbReference type="AlphaFoldDB" id="A0A6G0WS94"/>
<feature type="region of interest" description="Disordered" evidence="1">
    <location>
        <begin position="238"/>
        <end position="400"/>
    </location>
</feature>
<accession>A0A6G0WS94</accession>
<feature type="compositionally biased region" description="Low complexity" evidence="1">
    <location>
        <begin position="367"/>
        <end position="384"/>
    </location>
</feature>
<gene>
    <name evidence="2" type="ORF">Ae201684_012302</name>
</gene>
<reference evidence="2 3" key="1">
    <citation type="submission" date="2019-07" db="EMBL/GenBank/DDBJ databases">
        <title>Genomics analysis of Aphanomyces spp. identifies a new class of oomycete effector associated with host adaptation.</title>
        <authorList>
            <person name="Gaulin E."/>
        </authorList>
    </citation>
    <scope>NUCLEOTIDE SEQUENCE [LARGE SCALE GENOMIC DNA]</scope>
    <source>
        <strain evidence="2 3">ATCC 201684</strain>
    </source>
</reference>
<feature type="compositionally biased region" description="Polar residues" evidence="1">
    <location>
        <begin position="242"/>
        <end position="260"/>
    </location>
</feature>
<evidence type="ECO:0000256" key="1">
    <source>
        <dbReference type="SAM" id="MobiDB-lite"/>
    </source>
</evidence>
<proteinExistence type="predicted"/>
<comment type="caution">
    <text evidence="2">The sequence shown here is derived from an EMBL/GenBank/DDBJ whole genome shotgun (WGS) entry which is preliminary data.</text>
</comment>
<evidence type="ECO:0000313" key="3">
    <source>
        <dbReference type="Proteomes" id="UP000481153"/>
    </source>
</evidence>
<dbReference type="EMBL" id="VJMJ01000155">
    <property type="protein sequence ID" value="KAF0730302.1"/>
    <property type="molecule type" value="Genomic_DNA"/>
</dbReference>
<dbReference type="Proteomes" id="UP000481153">
    <property type="component" value="Unassembled WGS sequence"/>
</dbReference>
<evidence type="ECO:0000313" key="2">
    <source>
        <dbReference type="EMBL" id="KAF0730302.1"/>
    </source>
</evidence>
<dbReference type="VEuPathDB" id="FungiDB:AeMF1_018102"/>
<feature type="region of interest" description="Disordered" evidence="1">
    <location>
        <begin position="606"/>
        <end position="640"/>
    </location>
</feature>
<feature type="compositionally biased region" description="Basic residues" evidence="1">
    <location>
        <begin position="319"/>
        <end position="339"/>
    </location>
</feature>
<keyword evidence="3" id="KW-1185">Reference proteome</keyword>
<organism evidence="2 3">
    <name type="scientific">Aphanomyces euteiches</name>
    <dbReference type="NCBI Taxonomy" id="100861"/>
    <lineage>
        <taxon>Eukaryota</taxon>
        <taxon>Sar</taxon>
        <taxon>Stramenopiles</taxon>
        <taxon>Oomycota</taxon>
        <taxon>Saprolegniomycetes</taxon>
        <taxon>Saprolegniales</taxon>
        <taxon>Verrucalvaceae</taxon>
        <taxon>Aphanomyces</taxon>
    </lineage>
</organism>
<protein>
    <submittedName>
        <fullName evidence="2">Uncharacterized protein</fullName>
    </submittedName>
</protein>
<sequence length="640" mass="71622">MALNNYADDLKEVDQLIEDMLLRPDFLTEPYEPLDFWAPTTRQAEEDVNIQEARRLDTSARELNTRLFAELLFEVEGRTTDMDNYLQKTQRESQNELALFDQQYTAHHSQLINPLLEYLAAFASEQRLSRVLVIMRHHARALGGRLREISDFSRRLDHLSTRVTHLFPISATYAERLGRFRRLAESVSDLIARQNTAMHTVRHGVEVVRSNLFSIAQRHPEFFPANVINCFDNHPFPPAPVTASSNQRPAHSDSNSQSDSPGRGGQMSESGASEASPFHSDSDSDAGSSDHPPLPPSDGTEATPIVMNGSSPEAPDKSAKRKKRAKKQGKSGKPKKRRRTDSFDEFALTPPTTRPKSGKGKGKLKTAFSVPSSPSSRSESAAIPDVASDEEPYDSEPGLDHLPLVYEPVHVLEQSHIESTLNNFVGCVEVSRQIHSPLPADLDRLADALIDMVHVIVERGRRVANAAARLEAQQFNQEVPRIRQALERLINKSAAEPTHAPTPQGNLCGGRMSDGSSCEIPHDNCFLRHEGVHVDDASHALCYGPSIKAGKHARCRNYWRRCKVHNPNYHRSYYKTVNKVPDESSARGLVHNRSTLLREIERTFGNRSHTVRSKSGGGRSKSRSRADDEKEEELYLRGPQ</sequence>
<name>A0A6G0WS94_9STRA</name>